<evidence type="ECO:0000259" key="6">
    <source>
        <dbReference type="Pfam" id="PF00107"/>
    </source>
</evidence>
<dbReference type="Gene3D" id="3.90.180.10">
    <property type="entry name" value="Medium-chain alcohol dehydrogenases, catalytic domain"/>
    <property type="match status" value="1"/>
</dbReference>
<gene>
    <name evidence="8" type="ORF">ABZ921_26655</name>
</gene>
<feature type="domain" description="Alcohol dehydrogenase-like C-terminal" evidence="6">
    <location>
        <begin position="169"/>
        <end position="301"/>
    </location>
</feature>
<dbReference type="PANTHER" id="PTHR43161">
    <property type="entry name" value="SORBITOL DEHYDROGENASE"/>
    <property type="match status" value="1"/>
</dbReference>
<dbReference type="EMBL" id="JBEYXV010000014">
    <property type="protein sequence ID" value="MEU6824227.1"/>
    <property type="molecule type" value="Genomic_DNA"/>
</dbReference>
<proteinExistence type="inferred from homology"/>
<comment type="similarity">
    <text evidence="2">Belongs to the zinc-containing alcohol dehydrogenase family.</text>
</comment>
<keyword evidence="4" id="KW-0862">Zinc</keyword>
<reference evidence="8 9" key="1">
    <citation type="submission" date="2024-06" db="EMBL/GenBank/DDBJ databases">
        <title>The Natural Products Discovery Center: Release of the First 8490 Sequenced Strains for Exploring Actinobacteria Biosynthetic Diversity.</title>
        <authorList>
            <person name="Kalkreuter E."/>
            <person name="Kautsar S.A."/>
            <person name="Yang D."/>
            <person name="Bader C.D."/>
            <person name="Teijaro C.N."/>
            <person name="Fluegel L."/>
            <person name="Davis C.M."/>
            <person name="Simpson J.R."/>
            <person name="Lauterbach L."/>
            <person name="Steele A.D."/>
            <person name="Gui C."/>
            <person name="Meng S."/>
            <person name="Li G."/>
            <person name="Viehrig K."/>
            <person name="Ye F."/>
            <person name="Su P."/>
            <person name="Kiefer A.F."/>
            <person name="Nichols A."/>
            <person name="Cepeda A.J."/>
            <person name="Yan W."/>
            <person name="Fan B."/>
            <person name="Jiang Y."/>
            <person name="Adhikari A."/>
            <person name="Zheng C.-J."/>
            <person name="Schuster L."/>
            <person name="Cowan T.M."/>
            <person name="Smanski M.J."/>
            <person name="Chevrette M.G."/>
            <person name="De Carvalho L.P.S."/>
            <person name="Shen B."/>
        </authorList>
    </citation>
    <scope>NUCLEOTIDE SEQUENCE [LARGE SCALE GENOMIC DNA]</scope>
    <source>
        <strain evidence="8 9">NPDC046838</strain>
    </source>
</reference>
<sequence>MLTARLHGIADLRVEDEPEPKAGPGEVLVRVTAIGICGSDLHWYEDGAIGDAKLSRPLVPGHEGAGEILTGPRRGERVAIDPAVPCEACRACRGGRQNLCYNIVFSGHGVTDGMMREVMPWPAHRLHPLPDTVSDAGGAMLEPVGVALWAMDLGQVPFGGTAAVVGCGPLGLLLIQLLRAAGVSRLIAVEPLAHRREAAAKWGADEVLDPTPATGSAASADLAAHDFSAYGVDVAFEMAGNDDAVHIAMECVRPGGRVVLGGIPGSDTTTFRASLARGKELTIAMVRRMGEVYPRVIDLAARGVVALDPLVSSRVPLADASAAFADAQRRTGHKVVITPSA</sequence>
<evidence type="ECO:0000256" key="5">
    <source>
        <dbReference type="ARBA" id="ARBA00023002"/>
    </source>
</evidence>
<evidence type="ECO:0000256" key="4">
    <source>
        <dbReference type="ARBA" id="ARBA00022833"/>
    </source>
</evidence>
<dbReference type="InterPro" id="IPR013154">
    <property type="entry name" value="ADH-like_N"/>
</dbReference>
<dbReference type="Gene3D" id="3.40.50.720">
    <property type="entry name" value="NAD(P)-binding Rossmann-like Domain"/>
    <property type="match status" value="1"/>
</dbReference>
<evidence type="ECO:0000256" key="1">
    <source>
        <dbReference type="ARBA" id="ARBA00001947"/>
    </source>
</evidence>
<evidence type="ECO:0000256" key="3">
    <source>
        <dbReference type="ARBA" id="ARBA00022723"/>
    </source>
</evidence>
<name>A0ABV3BUK3_9ACTN</name>
<accession>A0ABV3BUK3</accession>
<dbReference type="InterPro" id="IPR013149">
    <property type="entry name" value="ADH-like_C"/>
</dbReference>
<dbReference type="InterPro" id="IPR011032">
    <property type="entry name" value="GroES-like_sf"/>
</dbReference>
<comment type="cofactor">
    <cofactor evidence="1">
        <name>Zn(2+)</name>
        <dbReference type="ChEBI" id="CHEBI:29105"/>
    </cofactor>
</comment>
<evidence type="ECO:0000256" key="2">
    <source>
        <dbReference type="ARBA" id="ARBA00008072"/>
    </source>
</evidence>
<protein>
    <submittedName>
        <fullName evidence="8">Alcohol dehydrogenase catalytic domain-containing protein</fullName>
    </submittedName>
</protein>
<dbReference type="Pfam" id="PF00107">
    <property type="entry name" value="ADH_zinc_N"/>
    <property type="match status" value="1"/>
</dbReference>
<dbReference type="Proteomes" id="UP001551176">
    <property type="component" value="Unassembled WGS sequence"/>
</dbReference>
<comment type="caution">
    <text evidence="8">The sequence shown here is derived from an EMBL/GenBank/DDBJ whole genome shotgun (WGS) entry which is preliminary data.</text>
</comment>
<dbReference type="Pfam" id="PF08240">
    <property type="entry name" value="ADH_N"/>
    <property type="match status" value="1"/>
</dbReference>
<keyword evidence="5" id="KW-0560">Oxidoreductase</keyword>
<dbReference type="RefSeq" id="WP_359353453.1">
    <property type="nucleotide sequence ID" value="NZ_JBEYXV010000014.1"/>
</dbReference>
<keyword evidence="9" id="KW-1185">Reference proteome</keyword>
<evidence type="ECO:0000259" key="7">
    <source>
        <dbReference type="Pfam" id="PF08240"/>
    </source>
</evidence>
<evidence type="ECO:0000313" key="8">
    <source>
        <dbReference type="EMBL" id="MEU6824227.1"/>
    </source>
</evidence>
<organism evidence="8 9">
    <name type="scientific">Streptomyces atriruber</name>
    <dbReference type="NCBI Taxonomy" id="545121"/>
    <lineage>
        <taxon>Bacteria</taxon>
        <taxon>Bacillati</taxon>
        <taxon>Actinomycetota</taxon>
        <taxon>Actinomycetes</taxon>
        <taxon>Kitasatosporales</taxon>
        <taxon>Streptomycetaceae</taxon>
        <taxon>Streptomyces</taxon>
    </lineage>
</organism>
<dbReference type="SUPFAM" id="SSF50129">
    <property type="entry name" value="GroES-like"/>
    <property type="match status" value="1"/>
</dbReference>
<feature type="domain" description="Alcohol dehydrogenase-like N-terminal" evidence="7">
    <location>
        <begin position="23"/>
        <end position="131"/>
    </location>
</feature>
<dbReference type="InterPro" id="IPR036291">
    <property type="entry name" value="NAD(P)-bd_dom_sf"/>
</dbReference>
<dbReference type="SUPFAM" id="SSF51735">
    <property type="entry name" value="NAD(P)-binding Rossmann-fold domains"/>
    <property type="match status" value="1"/>
</dbReference>
<keyword evidence="3" id="KW-0479">Metal-binding</keyword>
<evidence type="ECO:0000313" key="9">
    <source>
        <dbReference type="Proteomes" id="UP001551176"/>
    </source>
</evidence>